<accession>A3I1T8</accession>
<dbReference type="Gene3D" id="2.40.160.10">
    <property type="entry name" value="Porin"/>
    <property type="match status" value="1"/>
</dbReference>
<evidence type="ECO:0008006" key="3">
    <source>
        <dbReference type="Google" id="ProtNLM"/>
    </source>
</evidence>
<keyword evidence="2" id="KW-1185">Reference proteome</keyword>
<protein>
    <recommendedName>
        <fullName evidence="3">Phosphate-selective porin O and P superfamily</fullName>
    </recommendedName>
</protein>
<proteinExistence type="predicted"/>
<dbReference type="Proteomes" id="UP000003919">
    <property type="component" value="Unassembled WGS sequence"/>
</dbReference>
<evidence type="ECO:0000313" key="2">
    <source>
        <dbReference type="Proteomes" id="UP000003919"/>
    </source>
</evidence>
<dbReference type="AlphaFoldDB" id="A3I1T8"/>
<gene>
    <name evidence="1" type="ORF">ALPR1_09018</name>
</gene>
<dbReference type="STRING" id="388413.ALPR1_09018"/>
<dbReference type="EMBL" id="AAXU02000001">
    <property type="protein sequence ID" value="EAZ79754.1"/>
    <property type="molecule type" value="Genomic_DNA"/>
</dbReference>
<organism evidence="1 2">
    <name type="scientific">Algoriphagus machipongonensis</name>
    <dbReference type="NCBI Taxonomy" id="388413"/>
    <lineage>
        <taxon>Bacteria</taxon>
        <taxon>Pseudomonadati</taxon>
        <taxon>Bacteroidota</taxon>
        <taxon>Cytophagia</taxon>
        <taxon>Cytophagales</taxon>
        <taxon>Cyclobacteriaceae</taxon>
        <taxon>Algoriphagus</taxon>
    </lineage>
</organism>
<dbReference type="eggNOG" id="COG3746">
    <property type="taxonomic scope" value="Bacteria"/>
</dbReference>
<name>A3I1T8_9BACT</name>
<comment type="caution">
    <text evidence="1">The sequence shown here is derived from an EMBL/GenBank/DDBJ whole genome shotgun (WGS) entry which is preliminary data.</text>
</comment>
<sequence>MLFRHLPLNVSNNHLQMSFFRALSPHPLFQIFLFLFVLLVGNPSFSQEKDTTTVVSKDNRKFINHTSKGFVFSTADEKFELQLASRLQFRFAVPDDQDPITFNDFNNQDVKLFKINRARLKVGGHAYQKWMKYYFEYEMGQSILLDFRIMLEKYPWLKFKAGQWKVEYTRERFISSGNQQLVDRSLLNRFFTVDRQQGVSIYGNLDGGGSANFDYWLGVFTGTGRGARFNDDSKLMRFGRFQWNMFGREVPFSGGDIEISEKPAAIIAIAGIMNTSPYTRFSSSGGGNLEGYEGTNDGQYSVKQYNIESAFIYKGFSFSSEFHRKNIVDNFEDSGSTTLGGYYLTAGYFPYQVFDFWPRPLEIAMRYAEIRPDLSISLNKQKELALAFNWFFVGHKNKLTTEITKFTFEDTSLPQSDELRFRLQYDVSF</sequence>
<dbReference type="InterPro" id="IPR023614">
    <property type="entry name" value="Porin_dom_sf"/>
</dbReference>
<dbReference type="HOGENOM" id="CLU_047253_0_0_10"/>
<reference evidence="1 2" key="1">
    <citation type="journal article" date="2011" name="J. Bacteriol.">
        <title>Complete genome sequence of Algoriphagus sp. PR1, bacterial prey of a colony-forming choanoflagellate.</title>
        <authorList>
            <person name="Alegado R.A."/>
            <person name="Ferriera S."/>
            <person name="Nusbaum C."/>
            <person name="Young S.K."/>
            <person name="Zeng Q."/>
            <person name="Imamovic A."/>
            <person name="Fairclough S.R."/>
            <person name="King N."/>
        </authorList>
    </citation>
    <scope>NUCLEOTIDE SEQUENCE [LARGE SCALE GENOMIC DNA]</scope>
    <source>
        <strain evidence="1 2">PR1</strain>
    </source>
</reference>
<evidence type="ECO:0000313" key="1">
    <source>
        <dbReference type="EMBL" id="EAZ79754.1"/>
    </source>
</evidence>